<reference evidence="2" key="1">
    <citation type="journal article" date="2020" name="Stud. Mycol.">
        <title>101 Dothideomycetes genomes: a test case for predicting lifestyles and emergence of pathogens.</title>
        <authorList>
            <person name="Haridas S."/>
            <person name="Albert R."/>
            <person name="Binder M."/>
            <person name="Bloem J."/>
            <person name="Labutti K."/>
            <person name="Salamov A."/>
            <person name="Andreopoulos B."/>
            <person name="Baker S."/>
            <person name="Barry K."/>
            <person name="Bills G."/>
            <person name="Bluhm B."/>
            <person name="Cannon C."/>
            <person name="Castanera R."/>
            <person name="Culley D."/>
            <person name="Daum C."/>
            <person name="Ezra D."/>
            <person name="Gonzalez J."/>
            <person name="Henrissat B."/>
            <person name="Kuo A."/>
            <person name="Liang C."/>
            <person name="Lipzen A."/>
            <person name="Lutzoni F."/>
            <person name="Magnuson J."/>
            <person name="Mondo S."/>
            <person name="Nolan M."/>
            <person name="Ohm R."/>
            <person name="Pangilinan J."/>
            <person name="Park H.-J."/>
            <person name="Ramirez L."/>
            <person name="Alfaro M."/>
            <person name="Sun H."/>
            <person name="Tritt A."/>
            <person name="Yoshinaga Y."/>
            <person name="Zwiers L.-H."/>
            <person name="Turgeon B."/>
            <person name="Goodwin S."/>
            <person name="Spatafora J."/>
            <person name="Crous P."/>
            <person name="Grigoriev I."/>
        </authorList>
    </citation>
    <scope>NUCLEOTIDE SEQUENCE</scope>
    <source>
        <strain evidence="2">CBS 121739</strain>
    </source>
</reference>
<evidence type="ECO:0000313" key="3">
    <source>
        <dbReference type="Proteomes" id="UP000799437"/>
    </source>
</evidence>
<organism evidence="2 3">
    <name type="scientific">Pseudovirgaria hyperparasitica</name>
    <dbReference type="NCBI Taxonomy" id="470096"/>
    <lineage>
        <taxon>Eukaryota</taxon>
        <taxon>Fungi</taxon>
        <taxon>Dikarya</taxon>
        <taxon>Ascomycota</taxon>
        <taxon>Pezizomycotina</taxon>
        <taxon>Dothideomycetes</taxon>
        <taxon>Dothideomycetes incertae sedis</taxon>
        <taxon>Acrospermales</taxon>
        <taxon>Acrospermaceae</taxon>
        <taxon>Pseudovirgaria</taxon>
    </lineage>
</organism>
<dbReference type="AlphaFoldDB" id="A0A6A6W662"/>
<dbReference type="EMBL" id="ML996573">
    <property type="protein sequence ID" value="KAF2757669.1"/>
    <property type="molecule type" value="Genomic_DNA"/>
</dbReference>
<dbReference type="Proteomes" id="UP000799437">
    <property type="component" value="Unassembled WGS sequence"/>
</dbReference>
<name>A0A6A6W662_9PEZI</name>
<evidence type="ECO:0000256" key="1">
    <source>
        <dbReference type="SAM" id="Phobius"/>
    </source>
</evidence>
<evidence type="ECO:0000313" key="2">
    <source>
        <dbReference type="EMBL" id="KAF2757669.1"/>
    </source>
</evidence>
<sequence length="132" mass="14764">MPSANVVLYLYKVCCLSPLFGTFFLVLMPSHNELWLTSEETSVLLIIFVYKAHGFYPDVKVLHYCLTAAAAAATPHRPATACFSRTTSNFGSGRSGFLVRHKVLVLRLLRSLGISILTALRFCLLVRHYKGR</sequence>
<dbReference type="GeneID" id="54482441"/>
<dbReference type="RefSeq" id="XP_033600120.1">
    <property type="nucleotide sequence ID" value="XM_033741387.1"/>
</dbReference>
<protein>
    <submittedName>
        <fullName evidence="2">Uncharacterized protein</fullName>
    </submittedName>
</protein>
<proteinExistence type="predicted"/>
<keyword evidence="3" id="KW-1185">Reference proteome</keyword>
<feature type="transmembrane region" description="Helical" evidence="1">
    <location>
        <begin position="104"/>
        <end position="126"/>
    </location>
</feature>
<gene>
    <name evidence="2" type="ORF">EJ05DRAFT_397090</name>
</gene>
<keyword evidence="1" id="KW-0472">Membrane</keyword>
<feature type="transmembrane region" description="Helical" evidence="1">
    <location>
        <begin position="6"/>
        <end position="27"/>
    </location>
</feature>
<accession>A0A6A6W662</accession>
<keyword evidence="1" id="KW-0812">Transmembrane</keyword>
<keyword evidence="1" id="KW-1133">Transmembrane helix</keyword>